<gene>
    <name evidence="1" type="ORF">KCV03_g9951</name>
</gene>
<evidence type="ECO:0000313" key="2">
    <source>
        <dbReference type="Proteomes" id="UP000767238"/>
    </source>
</evidence>
<feature type="non-terminal residue" evidence="1">
    <location>
        <position position="1"/>
    </location>
</feature>
<evidence type="ECO:0000313" key="1">
    <source>
        <dbReference type="EMBL" id="KAH0210669.1"/>
    </source>
</evidence>
<dbReference type="Proteomes" id="UP000767238">
    <property type="component" value="Unassembled WGS sequence"/>
</dbReference>
<proteinExistence type="predicted"/>
<dbReference type="EMBL" id="JAHFYH010000159">
    <property type="protein sequence ID" value="KAH0210669.1"/>
    <property type="molecule type" value="Genomic_DNA"/>
</dbReference>
<reference evidence="1" key="2">
    <citation type="submission" date="2021-08" db="EMBL/GenBank/DDBJ databases">
        <authorList>
            <person name="Gostincar C."/>
            <person name="Sun X."/>
            <person name="Song Z."/>
            <person name="Gunde-Cimerman N."/>
        </authorList>
    </citation>
    <scope>NUCLEOTIDE SEQUENCE</scope>
    <source>
        <strain evidence="1">EXF-8016</strain>
    </source>
</reference>
<reference evidence="1" key="1">
    <citation type="journal article" date="2021" name="J Fungi (Basel)">
        <title>Virulence traits and population genomics of the black yeast Aureobasidium melanogenum.</title>
        <authorList>
            <person name="Cernosa A."/>
            <person name="Sun X."/>
            <person name="Gostincar C."/>
            <person name="Fang C."/>
            <person name="Gunde-Cimerman N."/>
            <person name="Song Z."/>
        </authorList>
    </citation>
    <scope>NUCLEOTIDE SEQUENCE</scope>
    <source>
        <strain evidence="1">EXF-8016</strain>
    </source>
</reference>
<name>A0A9P8K140_AURME</name>
<sequence>MMVLSSSLAYLRCTYHDAYFPVQEHIDAQPAKTRTIIQSHQPVSSTYNLILENLQPNSISTAMPIPSCVAPAGSLTSTAETLRWCERTVSLSLKQQTALAPCITGLQQSLKGMPVSDLSNTLNNGTFSLPLLKTDHALVLATLKVFIAKVHGTADEEQQNNRIA</sequence>
<organism evidence="1 2">
    <name type="scientific">Aureobasidium melanogenum</name>
    <name type="common">Aureobasidium pullulans var. melanogenum</name>
    <dbReference type="NCBI Taxonomy" id="46634"/>
    <lineage>
        <taxon>Eukaryota</taxon>
        <taxon>Fungi</taxon>
        <taxon>Dikarya</taxon>
        <taxon>Ascomycota</taxon>
        <taxon>Pezizomycotina</taxon>
        <taxon>Dothideomycetes</taxon>
        <taxon>Dothideomycetidae</taxon>
        <taxon>Dothideales</taxon>
        <taxon>Saccotheciaceae</taxon>
        <taxon>Aureobasidium</taxon>
    </lineage>
</organism>
<accession>A0A9P8K140</accession>
<comment type="caution">
    <text evidence="1">The sequence shown here is derived from an EMBL/GenBank/DDBJ whole genome shotgun (WGS) entry which is preliminary data.</text>
</comment>
<protein>
    <submittedName>
        <fullName evidence="1">Uncharacterized protein</fullName>
    </submittedName>
</protein>
<dbReference type="AlphaFoldDB" id="A0A9P8K140"/>